<dbReference type="Proteomes" id="UP000273982">
    <property type="component" value="Chromosome"/>
</dbReference>
<dbReference type="NCBIfam" id="TIGR00531">
    <property type="entry name" value="BCCP"/>
    <property type="match status" value="1"/>
</dbReference>
<dbReference type="AlphaFoldDB" id="A0A3G8MB99"/>
<dbReference type="InterPro" id="IPR050709">
    <property type="entry name" value="Biotin_Carboxyl_Carrier/Decarb"/>
</dbReference>
<dbReference type="GO" id="GO:0009317">
    <property type="term" value="C:acetyl-CoA carboxylase complex"/>
    <property type="evidence" value="ECO:0007669"/>
    <property type="project" value="InterPro"/>
</dbReference>
<dbReference type="PANTHER" id="PTHR45266">
    <property type="entry name" value="OXALOACETATE DECARBOXYLASE ALPHA CHAIN"/>
    <property type="match status" value="1"/>
</dbReference>
<dbReference type="PRINTS" id="PR01071">
    <property type="entry name" value="ACOABIOTINCC"/>
</dbReference>
<protein>
    <recommendedName>
        <fullName evidence="3 9">Biotin carboxyl carrier protein of acetyl-CoA carboxylase</fullName>
    </recommendedName>
</protein>
<dbReference type="PROSITE" id="PS50968">
    <property type="entry name" value="BIOTINYL_LIPOYL"/>
    <property type="match status" value="1"/>
</dbReference>
<evidence type="ECO:0000313" key="12">
    <source>
        <dbReference type="Proteomes" id="UP000273982"/>
    </source>
</evidence>
<evidence type="ECO:0000313" key="11">
    <source>
        <dbReference type="EMBL" id="AZG78502.1"/>
    </source>
</evidence>
<dbReference type="PROSITE" id="PS00188">
    <property type="entry name" value="BIOTIN"/>
    <property type="match status" value="1"/>
</dbReference>
<dbReference type="Gene3D" id="2.40.50.100">
    <property type="match status" value="1"/>
</dbReference>
<gene>
    <name evidence="11" type="primary">accB</name>
    <name evidence="11" type="ORF">EHO51_04275</name>
</gene>
<comment type="function">
    <text evidence="1 9">This protein is a component of the acetyl coenzyme A carboxylase complex; first, biotin carboxylase catalyzes the carboxylation of the carrier protein and then the transcarboxylase transfers the carboxyl group to form malonyl-CoA.</text>
</comment>
<sequence>MDADLLRTIAELVANCNLTEFEVEKGDLRIRAARTPAAAIASVVAPSVQPLPPPTAKPVTSPAPVAEPPEYLDAVKSPMVGTAYLRPNPDAKPFVEIGARVSLGDKLLLIEAMKTFNDIVATKSGIVTAILVEDGQPVEYGEPLLVIE</sequence>
<evidence type="ECO:0000256" key="9">
    <source>
        <dbReference type="RuleBase" id="RU364072"/>
    </source>
</evidence>
<dbReference type="GO" id="GO:0006633">
    <property type="term" value="P:fatty acid biosynthetic process"/>
    <property type="evidence" value="ECO:0007669"/>
    <property type="project" value="UniProtKB-UniPathway"/>
</dbReference>
<dbReference type="KEGG" id="mros:EHO51_04275"/>
<dbReference type="EMBL" id="CP034086">
    <property type="protein sequence ID" value="AZG78502.1"/>
    <property type="molecule type" value="Genomic_DNA"/>
</dbReference>
<keyword evidence="8 9" id="KW-0092">Biotin</keyword>
<evidence type="ECO:0000256" key="4">
    <source>
        <dbReference type="ARBA" id="ARBA00022516"/>
    </source>
</evidence>
<keyword evidence="6 9" id="KW-0443">Lipid metabolism</keyword>
<dbReference type="PANTHER" id="PTHR45266:SF3">
    <property type="entry name" value="OXALOACETATE DECARBOXYLASE ALPHA CHAIN"/>
    <property type="match status" value="1"/>
</dbReference>
<reference evidence="11 12" key="1">
    <citation type="submission" date="2018-11" db="EMBL/GenBank/DDBJ databases">
        <title>Genome squencing of methanotrophic bacteria isolated from alkaline groundwater in Korea.</title>
        <authorList>
            <person name="Nguyen L.N."/>
        </authorList>
    </citation>
    <scope>NUCLEOTIDE SEQUENCE [LARGE SCALE GENOMIC DNA]</scope>
    <source>
        <strain evidence="11 12">GW6</strain>
    </source>
</reference>
<dbReference type="CDD" id="cd06850">
    <property type="entry name" value="biotinyl_domain"/>
    <property type="match status" value="1"/>
</dbReference>
<evidence type="ECO:0000256" key="1">
    <source>
        <dbReference type="ARBA" id="ARBA00003761"/>
    </source>
</evidence>
<keyword evidence="4 9" id="KW-0444">Lipid biosynthesis</keyword>
<evidence type="ECO:0000256" key="5">
    <source>
        <dbReference type="ARBA" id="ARBA00022832"/>
    </source>
</evidence>
<name>A0A3G8MB99_9HYPH</name>
<evidence type="ECO:0000256" key="8">
    <source>
        <dbReference type="ARBA" id="ARBA00023267"/>
    </source>
</evidence>
<evidence type="ECO:0000256" key="6">
    <source>
        <dbReference type="ARBA" id="ARBA00023098"/>
    </source>
</evidence>
<evidence type="ECO:0000259" key="10">
    <source>
        <dbReference type="PROSITE" id="PS50968"/>
    </source>
</evidence>
<comment type="pathway">
    <text evidence="2 9">Lipid metabolism; fatty acid biosynthesis.</text>
</comment>
<evidence type="ECO:0000256" key="3">
    <source>
        <dbReference type="ARBA" id="ARBA00017562"/>
    </source>
</evidence>
<dbReference type="Pfam" id="PF00364">
    <property type="entry name" value="Biotin_lipoyl"/>
    <property type="match status" value="1"/>
</dbReference>
<dbReference type="InterPro" id="IPR001882">
    <property type="entry name" value="Biotin_BS"/>
</dbReference>
<keyword evidence="7 9" id="KW-0275">Fatty acid biosynthesis</keyword>
<dbReference type="InterPro" id="IPR000089">
    <property type="entry name" value="Biotin_lipoyl"/>
</dbReference>
<dbReference type="SUPFAM" id="SSF51230">
    <property type="entry name" value="Single hybrid motif"/>
    <property type="match status" value="1"/>
</dbReference>
<accession>A0A3G8MB99</accession>
<dbReference type="InterPro" id="IPR001249">
    <property type="entry name" value="AcCoA_biotinCC"/>
</dbReference>
<evidence type="ECO:0000256" key="2">
    <source>
        <dbReference type="ARBA" id="ARBA00005194"/>
    </source>
</evidence>
<proteinExistence type="predicted"/>
<dbReference type="InterPro" id="IPR011053">
    <property type="entry name" value="Single_hybrid_motif"/>
</dbReference>
<dbReference type="UniPathway" id="UPA00094"/>
<organism evidence="11 12">
    <name type="scientific">Methylocystis rosea</name>
    <dbReference type="NCBI Taxonomy" id="173366"/>
    <lineage>
        <taxon>Bacteria</taxon>
        <taxon>Pseudomonadati</taxon>
        <taxon>Pseudomonadota</taxon>
        <taxon>Alphaproteobacteria</taxon>
        <taxon>Hyphomicrobiales</taxon>
        <taxon>Methylocystaceae</taxon>
        <taxon>Methylocystis</taxon>
    </lineage>
</organism>
<dbReference type="GO" id="GO:0003989">
    <property type="term" value="F:acetyl-CoA carboxylase activity"/>
    <property type="evidence" value="ECO:0007669"/>
    <property type="project" value="InterPro"/>
</dbReference>
<evidence type="ECO:0000256" key="7">
    <source>
        <dbReference type="ARBA" id="ARBA00023160"/>
    </source>
</evidence>
<feature type="domain" description="Lipoyl-binding" evidence="10">
    <location>
        <begin position="72"/>
        <end position="148"/>
    </location>
</feature>
<keyword evidence="5 9" id="KW-0276">Fatty acid metabolism</keyword>